<proteinExistence type="predicted"/>
<evidence type="ECO:0000313" key="3">
    <source>
        <dbReference type="Proteomes" id="UP000663722"/>
    </source>
</evidence>
<feature type="region of interest" description="Disordered" evidence="1">
    <location>
        <begin position="1"/>
        <end position="52"/>
    </location>
</feature>
<sequence>MSGNRAKSSEISFPSLPFDKLRERVSLPKERRALSLPKERRAPEPAEGTPCP</sequence>
<evidence type="ECO:0000256" key="1">
    <source>
        <dbReference type="SAM" id="MobiDB-lite"/>
    </source>
</evidence>
<keyword evidence="3" id="KW-1185">Reference proteome</keyword>
<name>A0A975BJ23_9BACT</name>
<gene>
    <name evidence="2" type="ORF">dnm_026530</name>
</gene>
<evidence type="ECO:0000313" key="2">
    <source>
        <dbReference type="EMBL" id="QTA86629.1"/>
    </source>
</evidence>
<accession>A0A975BJ23</accession>
<dbReference type="KEGG" id="dmm:dnm_026530"/>
<dbReference type="AlphaFoldDB" id="A0A975BJ23"/>
<feature type="compositionally biased region" description="Basic and acidic residues" evidence="1">
    <location>
        <begin position="19"/>
        <end position="44"/>
    </location>
</feature>
<organism evidence="2 3">
    <name type="scientific">Desulfonema magnum</name>
    <dbReference type="NCBI Taxonomy" id="45655"/>
    <lineage>
        <taxon>Bacteria</taxon>
        <taxon>Pseudomonadati</taxon>
        <taxon>Thermodesulfobacteriota</taxon>
        <taxon>Desulfobacteria</taxon>
        <taxon>Desulfobacterales</taxon>
        <taxon>Desulfococcaceae</taxon>
        <taxon>Desulfonema</taxon>
    </lineage>
</organism>
<reference evidence="2" key="1">
    <citation type="journal article" date="2021" name="Microb. Physiol.">
        <title>Proteogenomic Insights into the Physiology of Marine, Sulfate-Reducing, Filamentous Desulfonema limicola and Desulfonema magnum.</title>
        <authorList>
            <person name="Schnaars V."/>
            <person name="Wohlbrand L."/>
            <person name="Scheve S."/>
            <person name="Hinrichs C."/>
            <person name="Reinhardt R."/>
            <person name="Rabus R."/>
        </authorList>
    </citation>
    <scope>NUCLEOTIDE SEQUENCE</scope>
    <source>
        <strain evidence="2">4be13</strain>
    </source>
</reference>
<dbReference type="Proteomes" id="UP000663722">
    <property type="component" value="Chromosome"/>
</dbReference>
<dbReference type="EMBL" id="CP061800">
    <property type="protein sequence ID" value="QTA86629.1"/>
    <property type="molecule type" value="Genomic_DNA"/>
</dbReference>
<feature type="compositionally biased region" description="Polar residues" evidence="1">
    <location>
        <begin position="1"/>
        <end position="12"/>
    </location>
</feature>
<protein>
    <submittedName>
        <fullName evidence="2">Uncharacterized protein</fullName>
    </submittedName>
</protein>